<sequence length="304" mass="35425">MISNIKLICFLFLLSFGNASCQNSMNGDEMAGFNSYFKSLKKPLLIDDIAVKYSKNKVIAYSVLKKYIKDSSGQPLITIDNEKYHLFQAIGTKKINDSISCYFFSHRTNVNNDYDAYIAVFNKNNLTDFRSVYSNSTDGFGSIFIDTKYSLFKANDSTFYDYYKINNQGFIFEDEKKTKVENIDFVRENPYILKLNAKFYRDGKVLLKVNQIKGEKTKQALRNIAEKDLILKQSFFIDSTWKDEVTELIYLNLLSSKDEISFKNVYEVIEDKYSNNKWIENIPLSEYFIMPNGKEVVKEYTLKN</sequence>
<evidence type="ECO:0000256" key="1">
    <source>
        <dbReference type="SAM" id="SignalP"/>
    </source>
</evidence>
<feature type="chain" id="PRO_5040989316" description="DKNYY family protein" evidence="1">
    <location>
        <begin position="22"/>
        <end position="304"/>
    </location>
</feature>
<evidence type="ECO:0000313" key="3">
    <source>
        <dbReference type="Proteomes" id="UP001139462"/>
    </source>
</evidence>
<feature type="signal peptide" evidence="1">
    <location>
        <begin position="1"/>
        <end position="21"/>
    </location>
</feature>
<dbReference type="Proteomes" id="UP001139462">
    <property type="component" value="Unassembled WGS sequence"/>
</dbReference>
<keyword evidence="1" id="KW-0732">Signal</keyword>
<name>A0A9X1U619_9FLAO</name>
<dbReference type="EMBL" id="JAIRBB010000003">
    <property type="protein sequence ID" value="MCG2430767.1"/>
    <property type="molecule type" value="Genomic_DNA"/>
</dbReference>
<evidence type="ECO:0008006" key="4">
    <source>
        <dbReference type="Google" id="ProtNLM"/>
    </source>
</evidence>
<dbReference type="RefSeq" id="WP_237607928.1">
    <property type="nucleotide sequence ID" value="NZ_JAIRBB010000003.1"/>
</dbReference>
<accession>A0A9X1U619</accession>
<protein>
    <recommendedName>
        <fullName evidence="4">DKNYY family protein</fullName>
    </recommendedName>
</protein>
<gene>
    <name evidence="2" type="ORF">K8344_06520</name>
</gene>
<proteinExistence type="predicted"/>
<dbReference type="AlphaFoldDB" id="A0A9X1U619"/>
<evidence type="ECO:0000313" key="2">
    <source>
        <dbReference type="EMBL" id="MCG2430767.1"/>
    </source>
</evidence>
<comment type="caution">
    <text evidence="2">The sequence shown here is derived from an EMBL/GenBank/DDBJ whole genome shotgun (WGS) entry which is preliminary data.</text>
</comment>
<organism evidence="2 3">
    <name type="scientific">Aequorivita xiaoshiensis</name>
    <dbReference type="NCBI Taxonomy" id="2874476"/>
    <lineage>
        <taxon>Bacteria</taxon>
        <taxon>Pseudomonadati</taxon>
        <taxon>Bacteroidota</taxon>
        <taxon>Flavobacteriia</taxon>
        <taxon>Flavobacteriales</taxon>
        <taxon>Flavobacteriaceae</taxon>
        <taxon>Aequorivita</taxon>
    </lineage>
</organism>
<reference evidence="2" key="1">
    <citation type="submission" date="2021-09" db="EMBL/GenBank/DDBJ databases">
        <title>Genome of Aequorivita sp. strain F64183.</title>
        <authorList>
            <person name="Wang Y."/>
        </authorList>
    </citation>
    <scope>NUCLEOTIDE SEQUENCE</scope>
    <source>
        <strain evidence="2">F64183</strain>
    </source>
</reference>
<keyword evidence="3" id="KW-1185">Reference proteome</keyword>